<evidence type="ECO:0000313" key="4">
    <source>
        <dbReference type="Proteomes" id="UP000834106"/>
    </source>
</evidence>
<feature type="compositionally biased region" description="Low complexity" evidence="1">
    <location>
        <begin position="1"/>
        <end position="16"/>
    </location>
</feature>
<feature type="region of interest" description="Disordered" evidence="1">
    <location>
        <begin position="1"/>
        <end position="51"/>
    </location>
</feature>
<reference evidence="3" key="1">
    <citation type="submission" date="2023-05" db="EMBL/GenBank/DDBJ databases">
        <authorList>
            <person name="Huff M."/>
        </authorList>
    </citation>
    <scope>NUCLEOTIDE SEQUENCE</scope>
</reference>
<dbReference type="EMBL" id="OU503046">
    <property type="protein sequence ID" value="CAI9771554.1"/>
    <property type="molecule type" value="Genomic_DNA"/>
</dbReference>
<keyword evidence="2" id="KW-0812">Transmembrane</keyword>
<name>A0AAD1ZLE9_9LAMI</name>
<dbReference type="AlphaFoldDB" id="A0AAD1ZLE9"/>
<evidence type="ECO:0000256" key="1">
    <source>
        <dbReference type="SAM" id="MobiDB-lite"/>
    </source>
</evidence>
<dbReference type="Proteomes" id="UP000834106">
    <property type="component" value="Chromosome 11"/>
</dbReference>
<feature type="transmembrane region" description="Helical" evidence="2">
    <location>
        <begin position="71"/>
        <end position="90"/>
    </location>
</feature>
<keyword evidence="4" id="KW-1185">Reference proteome</keyword>
<sequence length="117" mass="12920">MTTTIAINAASTTTSPHTHHNNDMTTTITTTLSPEPPPLYPQHPTTSPTPQDKQLLELICTKHYNRTHLQLRVVVLVLGSFLQLYSNHLWPLLKPSSLSSSSLLADSAWPCPPWAPT</sequence>
<keyword evidence="2" id="KW-1133">Transmembrane helix</keyword>
<accession>A0AAD1ZLE9</accession>
<evidence type="ECO:0000256" key="2">
    <source>
        <dbReference type="SAM" id="Phobius"/>
    </source>
</evidence>
<feature type="compositionally biased region" description="Low complexity" evidence="1">
    <location>
        <begin position="23"/>
        <end position="33"/>
    </location>
</feature>
<gene>
    <name evidence="3" type="ORF">FPE_LOCUS18984</name>
</gene>
<evidence type="ECO:0000313" key="3">
    <source>
        <dbReference type="EMBL" id="CAI9771554.1"/>
    </source>
</evidence>
<protein>
    <submittedName>
        <fullName evidence="3">Uncharacterized protein</fullName>
    </submittedName>
</protein>
<proteinExistence type="predicted"/>
<organism evidence="3 4">
    <name type="scientific">Fraxinus pennsylvanica</name>
    <dbReference type="NCBI Taxonomy" id="56036"/>
    <lineage>
        <taxon>Eukaryota</taxon>
        <taxon>Viridiplantae</taxon>
        <taxon>Streptophyta</taxon>
        <taxon>Embryophyta</taxon>
        <taxon>Tracheophyta</taxon>
        <taxon>Spermatophyta</taxon>
        <taxon>Magnoliopsida</taxon>
        <taxon>eudicotyledons</taxon>
        <taxon>Gunneridae</taxon>
        <taxon>Pentapetalae</taxon>
        <taxon>asterids</taxon>
        <taxon>lamiids</taxon>
        <taxon>Lamiales</taxon>
        <taxon>Oleaceae</taxon>
        <taxon>Oleeae</taxon>
        <taxon>Fraxinus</taxon>
    </lineage>
</organism>
<keyword evidence="2" id="KW-0472">Membrane</keyword>